<evidence type="ECO:0000313" key="3">
    <source>
        <dbReference type="Proteomes" id="UP000827986"/>
    </source>
</evidence>
<protein>
    <submittedName>
        <fullName evidence="2">Uncharacterized protein</fullName>
    </submittedName>
</protein>
<dbReference type="Proteomes" id="UP000827986">
    <property type="component" value="Unassembled WGS sequence"/>
</dbReference>
<proteinExistence type="predicted"/>
<feature type="region of interest" description="Disordered" evidence="1">
    <location>
        <begin position="1"/>
        <end position="26"/>
    </location>
</feature>
<evidence type="ECO:0000313" key="2">
    <source>
        <dbReference type="EMBL" id="KAH1176192.1"/>
    </source>
</evidence>
<dbReference type="EMBL" id="JAHDVG010000475">
    <property type="protein sequence ID" value="KAH1176192.1"/>
    <property type="molecule type" value="Genomic_DNA"/>
</dbReference>
<comment type="caution">
    <text evidence="2">The sequence shown here is derived from an EMBL/GenBank/DDBJ whole genome shotgun (WGS) entry which is preliminary data.</text>
</comment>
<accession>A0A9D3XB01</accession>
<gene>
    <name evidence="2" type="ORF">KIL84_020926</name>
</gene>
<keyword evidence="3" id="KW-1185">Reference proteome</keyword>
<organism evidence="2 3">
    <name type="scientific">Mauremys mutica</name>
    <name type="common">yellowpond turtle</name>
    <dbReference type="NCBI Taxonomy" id="74926"/>
    <lineage>
        <taxon>Eukaryota</taxon>
        <taxon>Metazoa</taxon>
        <taxon>Chordata</taxon>
        <taxon>Craniata</taxon>
        <taxon>Vertebrata</taxon>
        <taxon>Euteleostomi</taxon>
        <taxon>Archelosauria</taxon>
        <taxon>Testudinata</taxon>
        <taxon>Testudines</taxon>
        <taxon>Cryptodira</taxon>
        <taxon>Durocryptodira</taxon>
        <taxon>Testudinoidea</taxon>
        <taxon>Geoemydidae</taxon>
        <taxon>Geoemydinae</taxon>
        <taxon>Mauremys</taxon>
    </lineage>
</organism>
<name>A0A9D3XB01_9SAUR</name>
<dbReference type="AlphaFoldDB" id="A0A9D3XB01"/>
<reference evidence="2" key="1">
    <citation type="submission" date="2021-09" db="EMBL/GenBank/DDBJ databases">
        <title>The genome of Mauremys mutica provides insights into the evolution of semi-aquatic lifestyle.</title>
        <authorList>
            <person name="Gong S."/>
            <person name="Gao Y."/>
        </authorList>
    </citation>
    <scope>NUCLEOTIDE SEQUENCE</scope>
    <source>
        <strain evidence="2">MM-2020</strain>
        <tissue evidence="2">Muscle</tissue>
    </source>
</reference>
<sequence length="179" mass="19148">MFQSASMKSHLGAGGQDPAATGHSSNWSQQRLLSNEHWMQIAANNGLGEGIKKVLHLELEEDIGQVTAVRTPAPANPGISRAPITIVSGPRGCCRTAAVISFVHLKFYFLDLLSPQWQFQPEAAGSGVSPPPFRSHAVRGPIAQSGVRGVSHLPWGEPPTCLHHLHGVSGAKENRDVRS</sequence>
<evidence type="ECO:0000256" key="1">
    <source>
        <dbReference type="SAM" id="MobiDB-lite"/>
    </source>
</evidence>